<dbReference type="OrthoDB" id="421232at2759"/>
<dbReference type="GO" id="GO:0003723">
    <property type="term" value="F:RNA binding"/>
    <property type="evidence" value="ECO:0007669"/>
    <property type="project" value="InterPro"/>
</dbReference>
<reference evidence="4" key="1">
    <citation type="submission" date="2021-02" db="EMBL/GenBank/DDBJ databases">
        <authorList>
            <person name="Dougan E. K."/>
            <person name="Rhodes N."/>
            <person name="Thang M."/>
            <person name="Chan C."/>
        </authorList>
    </citation>
    <scope>NUCLEOTIDE SEQUENCE</scope>
</reference>
<feature type="domain" description="Pseudouridine synthase RsuA/RluA-like" evidence="3">
    <location>
        <begin position="182"/>
        <end position="311"/>
    </location>
</feature>
<protein>
    <recommendedName>
        <fullName evidence="3">Pseudouridine synthase RsuA/RluA-like domain-containing protein</fullName>
    </recommendedName>
</protein>
<dbReference type="Pfam" id="PF00849">
    <property type="entry name" value="PseudoU_synth_2"/>
    <property type="match status" value="1"/>
</dbReference>
<dbReference type="Proteomes" id="UP000654075">
    <property type="component" value="Unassembled WGS sequence"/>
</dbReference>
<dbReference type="GO" id="GO:0009982">
    <property type="term" value="F:pseudouridine synthase activity"/>
    <property type="evidence" value="ECO:0007669"/>
    <property type="project" value="InterPro"/>
</dbReference>
<dbReference type="SUPFAM" id="SSF55120">
    <property type="entry name" value="Pseudouridine synthase"/>
    <property type="match status" value="1"/>
</dbReference>
<evidence type="ECO:0000256" key="1">
    <source>
        <dbReference type="ARBA" id="ARBA00010876"/>
    </source>
</evidence>
<dbReference type="InterPro" id="IPR020103">
    <property type="entry name" value="PsdUridine_synth_cat_dom_sf"/>
</dbReference>
<keyword evidence="5" id="KW-1185">Reference proteome</keyword>
<comment type="caution">
    <text evidence="4">The sequence shown here is derived from an EMBL/GenBank/DDBJ whole genome shotgun (WGS) entry which is preliminary data.</text>
</comment>
<name>A0A813FJ33_POLGL</name>
<evidence type="ECO:0000313" key="4">
    <source>
        <dbReference type="EMBL" id="CAE8612463.1"/>
    </source>
</evidence>
<feature type="region of interest" description="Disordered" evidence="2">
    <location>
        <begin position="29"/>
        <end position="49"/>
    </location>
</feature>
<dbReference type="GO" id="GO:0000455">
    <property type="term" value="P:enzyme-directed rRNA pseudouridine synthesis"/>
    <property type="evidence" value="ECO:0007669"/>
    <property type="project" value="TreeGrafter"/>
</dbReference>
<dbReference type="EMBL" id="CAJNNV010025123">
    <property type="protein sequence ID" value="CAE8612463.1"/>
    <property type="molecule type" value="Genomic_DNA"/>
</dbReference>
<dbReference type="Gene3D" id="3.30.2350.10">
    <property type="entry name" value="Pseudouridine synthase"/>
    <property type="match status" value="1"/>
</dbReference>
<organism evidence="4 5">
    <name type="scientific">Polarella glacialis</name>
    <name type="common">Dinoflagellate</name>
    <dbReference type="NCBI Taxonomy" id="89957"/>
    <lineage>
        <taxon>Eukaryota</taxon>
        <taxon>Sar</taxon>
        <taxon>Alveolata</taxon>
        <taxon>Dinophyceae</taxon>
        <taxon>Suessiales</taxon>
        <taxon>Suessiaceae</taxon>
        <taxon>Polarella</taxon>
    </lineage>
</organism>
<dbReference type="CDD" id="cd02869">
    <property type="entry name" value="PseudoU_synth_RluA_like"/>
    <property type="match status" value="1"/>
</dbReference>
<proteinExistence type="inferred from homology"/>
<evidence type="ECO:0000313" key="5">
    <source>
        <dbReference type="Proteomes" id="UP000654075"/>
    </source>
</evidence>
<dbReference type="PANTHER" id="PTHR21600:SF87">
    <property type="entry name" value="RNA PSEUDOURIDYLATE SYNTHASE DOMAIN-CONTAINING PROTEIN 1"/>
    <property type="match status" value="1"/>
</dbReference>
<gene>
    <name evidence="4" type="ORF">PGLA1383_LOCUS30260</name>
</gene>
<feature type="non-terminal residue" evidence="4">
    <location>
        <position position="1"/>
    </location>
</feature>
<feature type="compositionally biased region" description="Polar residues" evidence="2">
    <location>
        <begin position="29"/>
        <end position="41"/>
    </location>
</feature>
<dbReference type="InterPro" id="IPR006224">
    <property type="entry name" value="PsdUridine_synth_RluA-like_CS"/>
</dbReference>
<dbReference type="AlphaFoldDB" id="A0A813FJ33"/>
<sequence length="389" mass="41206">KPLLAGLASAAARAIQALCSRDAGSQTLEADATENASTDGLTTKRGDGGATSATVRSLVQCLAAAGCFQEASLARDVHAQLQAVLIQLSAGMDGSTMALPPLAVTDVVSPAKPAILATQRHLSVLWKPPGWTVTVGWGCDEEWSPADQGAEGVEEREEKKEGELQPLQGWVVERLGSVYPIATDASAQHGLVHRLDKDTSGLMLCALSYHGYHLAHLEFVSGRVTKEYVLLCHGHLADAPRRIEVPLRVVGDKGARRSAPGLGARPACTEVRAVAHLVGKSLEGGEKQQDYSLVEVKLHSGRLHQIRAHLSLEGHPLLGDRDYGAPPATSSKRPFLHAHHLRVDLGEAEGPLDAHCALPADLASLLGSFSASDAESGVMLEKWRRGTPV</sequence>
<comment type="similarity">
    <text evidence="1">Belongs to the pseudouridine synthase RluA family.</text>
</comment>
<evidence type="ECO:0000259" key="3">
    <source>
        <dbReference type="Pfam" id="PF00849"/>
    </source>
</evidence>
<evidence type="ECO:0000256" key="2">
    <source>
        <dbReference type="SAM" id="MobiDB-lite"/>
    </source>
</evidence>
<dbReference type="InterPro" id="IPR050188">
    <property type="entry name" value="RluA_PseudoU_synthase"/>
</dbReference>
<dbReference type="InterPro" id="IPR006145">
    <property type="entry name" value="PsdUridine_synth_RsuA/RluA"/>
</dbReference>
<dbReference type="PANTHER" id="PTHR21600">
    <property type="entry name" value="MITOCHONDRIAL RNA PSEUDOURIDINE SYNTHASE"/>
    <property type="match status" value="1"/>
</dbReference>
<accession>A0A813FJ33</accession>
<dbReference type="PROSITE" id="PS01129">
    <property type="entry name" value="PSI_RLU"/>
    <property type="match status" value="1"/>
</dbReference>